<dbReference type="GO" id="GO:0030786">
    <property type="term" value="F:(RS)-norcoclaurine 6-O-methyltransferase activity"/>
    <property type="evidence" value="ECO:0007669"/>
    <property type="project" value="UniProtKB-EC"/>
</dbReference>
<dbReference type="Pfam" id="PF00891">
    <property type="entry name" value="Methyltransf_2"/>
    <property type="match status" value="1"/>
</dbReference>
<reference evidence="7" key="1">
    <citation type="journal article" date="2014" name="Mol. Biosyst.">
        <title>A multi-omics strategy resolves the elusive nature of alkaloids in Podophyllum species.</title>
        <authorList>
            <person name="Marques J.V."/>
            <person name="Dalisay D.S."/>
            <person name="Yang H."/>
            <person name="Lee C."/>
            <person name="Davin L.B."/>
            <person name="Lewis N.G."/>
        </authorList>
    </citation>
    <scope>NUCLEOTIDE SEQUENCE</scope>
    <source>
        <tissue evidence="7">Rhizome</tissue>
    </source>
</reference>
<dbReference type="EMBL" id="KJ786954">
    <property type="protein sequence ID" value="AJD20222.1"/>
    <property type="molecule type" value="mRNA"/>
</dbReference>
<feature type="active site" description="Proton acceptor" evidence="4">
    <location>
        <position position="256"/>
    </location>
</feature>
<evidence type="ECO:0000256" key="4">
    <source>
        <dbReference type="PIRSR" id="PIRSR005739-1"/>
    </source>
</evidence>
<evidence type="ECO:0000256" key="2">
    <source>
        <dbReference type="ARBA" id="ARBA00022679"/>
    </source>
</evidence>
<dbReference type="InterPro" id="IPR001077">
    <property type="entry name" value="COMT_C"/>
</dbReference>
<keyword evidence="2 7" id="KW-0808">Transferase</keyword>
<dbReference type="InterPro" id="IPR016461">
    <property type="entry name" value="COMT-like"/>
</dbReference>
<dbReference type="InterPro" id="IPR036390">
    <property type="entry name" value="WH_DNA-bd_sf"/>
</dbReference>
<dbReference type="InterPro" id="IPR029063">
    <property type="entry name" value="SAM-dependent_MTases_sf"/>
</dbReference>
<dbReference type="Gene3D" id="1.10.10.10">
    <property type="entry name" value="Winged helix-like DNA-binding domain superfamily/Winged helix DNA-binding domain"/>
    <property type="match status" value="1"/>
</dbReference>
<keyword evidence="3" id="KW-0949">S-adenosyl-L-methionine</keyword>
<name>A0A0B4VG62_SINHE</name>
<dbReference type="InterPro" id="IPR036388">
    <property type="entry name" value="WH-like_DNA-bd_sf"/>
</dbReference>
<sequence>MEAQKENISSQAKLWNFIYGFAESLVLKCAVELDFANIIHNHGKPMTLSELASQLPVMQPVNTNSLYRVMRYLVHINIFTKTLDENDGETKYGLAAPAKFLVKGWDNCMVGSILGITDKVFMEPWYYIKDELAPGTGTAFELALGKDIWEYMGENPEKNKLFNAAMACDTSMIMSALISECKDKFNGIRTLVDVGGGTGTAARNIARAFPNIKCTVYDLPHVIADSPVYPEINRVSGDMFKCIPNADAILMKCILHDWEDKECIEILKRCKEAVPVDGGKVIIIDVVLDGESEHPYTKVRLNSDLDMMLNTEGKERTKEGWKKLFKAAGYRDYNITQISALQSVIEAFPY</sequence>
<dbReference type="InterPro" id="IPR012967">
    <property type="entry name" value="COMT_dimerisation"/>
</dbReference>
<dbReference type="GO" id="GO:0032259">
    <property type="term" value="P:methylation"/>
    <property type="evidence" value="ECO:0007669"/>
    <property type="project" value="UniProtKB-KW"/>
</dbReference>
<evidence type="ECO:0000313" key="7">
    <source>
        <dbReference type="EMBL" id="AJD20222.1"/>
    </source>
</evidence>
<dbReference type="GO" id="GO:0046983">
    <property type="term" value="F:protein dimerization activity"/>
    <property type="evidence" value="ECO:0007669"/>
    <property type="project" value="InterPro"/>
</dbReference>
<dbReference type="AlphaFoldDB" id="A0A0B4VG62"/>
<evidence type="ECO:0000259" key="5">
    <source>
        <dbReference type="Pfam" id="PF00891"/>
    </source>
</evidence>
<dbReference type="Pfam" id="PF08100">
    <property type="entry name" value="Dimerisation"/>
    <property type="match status" value="1"/>
</dbReference>
<dbReference type="PANTHER" id="PTHR11746">
    <property type="entry name" value="O-METHYLTRANSFERASE"/>
    <property type="match status" value="1"/>
</dbReference>
<dbReference type="PIRSF" id="PIRSF005739">
    <property type="entry name" value="O-mtase"/>
    <property type="match status" value="1"/>
</dbReference>
<evidence type="ECO:0000256" key="3">
    <source>
        <dbReference type="ARBA" id="ARBA00022691"/>
    </source>
</evidence>
<dbReference type="FunFam" id="3.40.50.150:FF:000057">
    <property type="entry name" value="O-methyltransferase ZRP4"/>
    <property type="match status" value="1"/>
</dbReference>
<evidence type="ECO:0000259" key="6">
    <source>
        <dbReference type="Pfam" id="PF08100"/>
    </source>
</evidence>
<dbReference type="EC" id="2.1.1.128" evidence="7"/>
<dbReference type="SUPFAM" id="SSF46785">
    <property type="entry name" value="Winged helix' DNA-binding domain"/>
    <property type="match status" value="1"/>
</dbReference>
<evidence type="ECO:0000256" key="1">
    <source>
        <dbReference type="ARBA" id="ARBA00022603"/>
    </source>
</evidence>
<dbReference type="SUPFAM" id="SSF53335">
    <property type="entry name" value="S-adenosyl-L-methionine-dependent methyltransferases"/>
    <property type="match status" value="1"/>
</dbReference>
<feature type="domain" description="O-methyltransferase C-terminal" evidence="5">
    <location>
        <begin position="125"/>
        <end position="331"/>
    </location>
</feature>
<feature type="domain" description="O-methyltransferase dimerisation" evidence="6">
    <location>
        <begin position="15"/>
        <end position="103"/>
    </location>
</feature>
<keyword evidence="1 7" id="KW-0489">Methyltransferase</keyword>
<dbReference type="Gene3D" id="3.40.50.150">
    <property type="entry name" value="Vaccinia Virus protein VP39"/>
    <property type="match status" value="1"/>
</dbReference>
<protein>
    <submittedName>
        <fullName evidence="7">Norcoclaurine 6-O-methyltransferase</fullName>
        <ecNumber evidence="7">2.1.1.128</ecNumber>
    </submittedName>
</protein>
<dbReference type="GO" id="GO:0008171">
    <property type="term" value="F:O-methyltransferase activity"/>
    <property type="evidence" value="ECO:0007669"/>
    <property type="project" value="InterPro"/>
</dbReference>
<proteinExistence type="evidence at transcript level"/>
<gene>
    <name evidence="7" type="primary">NC6OMT</name>
</gene>
<organism evidence="7">
    <name type="scientific">Sinopodophyllum hexandrum</name>
    <name type="common">Himalayan may apple</name>
    <name type="synonym">Podophyllum hexandrum</name>
    <dbReference type="NCBI Taxonomy" id="93608"/>
    <lineage>
        <taxon>Eukaryota</taxon>
        <taxon>Viridiplantae</taxon>
        <taxon>Streptophyta</taxon>
        <taxon>Embryophyta</taxon>
        <taxon>Tracheophyta</taxon>
        <taxon>Spermatophyta</taxon>
        <taxon>Magnoliopsida</taxon>
        <taxon>Ranunculales</taxon>
        <taxon>Berberidaceae</taxon>
        <taxon>Podophylloideae</taxon>
        <taxon>Podophylleae</taxon>
        <taxon>Sinopodophyllum</taxon>
    </lineage>
</organism>
<accession>A0A0B4VG62</accession>
<dbReference type="PROSITE" id="PS51683">
    <property type="entry name" value="SAM_OMT_II"/>
    <property type="match status" value="1"/>
</dbReference>